<sequence>MSGGSGRETGCSPSLRRPILRGRKVFDDDDDDDEFCSEPNVSKSFLKDSFISDVGLEVGTGQTLLKQRELLELKKREGRENHSDFNIVTDVAPEPSFGFSTDLSSDFCETKEENSSVADLIKSICAKGTSVGENNNESLSAITETKKADVVPSSEATKELEEGTHFVNTPENVTVEEDNLIFENTKSLVNISQFRNQNGDSHMSFEEQEEFQNLACAPVSSHVESPKDDSVKDGETRNTSLVEKPDFSTSQLGVTVNRSPSLSAILCENNMMENSSSEASNQDASVSKYSFNSTRDRLLYVLHADSKVNLVGPKSKTLLSFKTPQRATRVSFMNQKTNEKDCPLTSTPKNTPKEPLICRRFEDHHNKFRNSIQKSACCGNTRSDKGDVAHTLTDSNISETVGGTEMISLSPSTRILKAVV</sequence>
<name>A0A0N5B1L1_9BILA</name>
<protein>
    <submittedName>
        <fullName evidence="3">Tower domain-containing protein</fullName>
    </submittedName>
</protein>
<proteinExistence type="predicted"/>
<dbReference type="AlphaFoldDB" id="A0A0N5B1L1"/>
<dbReference type="WBParaSite" id="SMUV_0001118001-mRNA-1">
    <property type="protein sequence ID" value="SMUV_0001118001-mRNA-1"/>
    <property type="gene ID" value="SMUV_0001118001"/>
</dbReference>
<organism evidence="2 3">
    <name type="scientific">Syphacia muris</name>
    <dbReference type="NCBI Taxonomy" id="451379"/>
    <lineage>
        <taxon>Eukaryota</taxon>
        <taxon>Metazoa</taxon>
        <taxon>Ecdysozoa</taxon>
        <taxon>Nematoda</taxon>
        <taxon>Chromadorea</taxon>
        <taxon>Rhabditida</taxon>
        <taxon>Spirurina</taxon>
        <taxon>Oxyuridomorpha</taxon>
        <taxon>Oxyuroidea</taxon>
        <taxon>Oxyuridae</taxon>
        <taxon>Syphacia</taxon>
    </lineage>
</organism>
<evidence type="ECO:0000256" key="1">
    <source>
        <dbReference type="SAM" id="MobiDB-lite"/>
    </source>
</evidence>
<reference evidence="3" key="1">
    <citation type="submission" date="2017-02" db="UniProtKB">
        <authorList>
            <consortium name="WormBaseParasite"/>
        </authorList>
    </citation>
    <scope>IDENTIFICATION</scope>
</reference>
<evidence type="ECO:0000313" key="2">
    <source>
        <dbReference type="Proteomes" id="UP000046393"/>
    </source>
</evidence>
<evidence type="ECO:0000313" key="3">
    <source>
        <dbReference type="WBParaSite" id="SMUV_0001118001-mRNA-1"/>
    </source>
</evidence>
<feature type="region of interest" description="Disordered" evidence="1">
    <location>
        <begin position="1"/>
        <end position="31"/>
    </location>
</feature>
<accession>A0A0N5B1L1</accession>
<dbReference type="Proteomes" id="UP000046393">
    <property type="component" value="Unplaced"/>
</dbReference>
<keyword evidence="2" id="KW-1185">Reference proteome</keyword>